<proteinExistence type="predicted"/>
<dbReference type="Proteomes" id="UP000601435">
    <property type="component" value="Unassembled WGS sequence"/>
</dbReference>
<dbReference type="AlphaFoldDB" id="A0A812KYE7"/>
<dbReference type="EMBL" id="CAJNJA010008357">
    <property type="protein sequence ID" value="CAE7235681.1"/>
    <property type="molecule type" value="Genomic_DNA"/>
</dbReference>
<sequence>MACVATECDVAASVDSILKDAQKHRTSFTEEWRIRHEQLIDAIRTLHRCAEHPAEALTHPVMPPVDAVEVDH</sequence>
<protein>
    <submittedName>
        <fullName evidence="1">Uncharacterized protein</fullName>
    </submittedName>
</protein>
<keyword evidence="2" id="KW-1185">Reference proteome</keyword>
<feature type="non-terminal residue" evidence="1">
    <location>
        <position position="1"/>
    </location>
</feature>
<organism evidence="1 2">
    <name type="scientific">Symbiodinium necroappetens</name>
    <dbReference type="NCBI Taxonomy" id="1628268"/>
    <lineage>
        <taxon>Eukaryota</taxon>
        <taxon>Sar</taxon>
        <taxon>Alveolata</taxon>
        <taxon>Dinophyceae</taxon>
        <taxon>Suessiales</taxon>
        <taxon>Symbiodiniaceae</taxon>
        <taxon>Symbiodinium</taxon>
    </lineage>
</organism>
<evidence type="ECO:0000313" key="1">
    <source>
        <dbReference type="EMBL" id="CAE7235681.1"/>
    </source>
</evidence>
<name>A0A812KYE7_9DINO</name>
<accession>A0A812KYE7</accession>
<reference evidence="1" key="1">
    <citation type="submission" date="2021-02" db="EMBL/GenBank/DDBJ databases">
        <authorList>
            <person name="Dougan E. K."/>
            <person name="Rhodes N."/>
            <person name="Thang M."/>
            <person name="Chan C."/>
        </authorList>
    </citation>
    <scope>NUCLEOTIDE SEQUENCE</scope>
</reference>
<gene>
    <name evidence="1" type="ORF">SNEC2469_LOCUS3920</name>
</gene>
<evidence type="ECO:0000313" key="2">
    <source>
        <dbReference type="Proteomes" id="UP000601435"/>
    </source>
</evidence>
<comment type="caution">
    <text evidence="1">The sequence shown here is derived from an EMBL/GenBank/DDBJ whole genome shotgun (WGS) entry which is preliminary data.</text>
</comment>